<reference evidence="10 11" key="1">
    <citation type="submission" date="2018-02" db="EMBL/GenBank/DDBJ databases">
        <title>Genomic Encyclopedia of Archaeal and Bacterial Type Strains, Phase II (KMG-II): from individual species to whole genera.</title>
        <authorList>
            <person name="Goeker M."/>
        </authorList>
    </citation>
    <scope>NUCLEOTIDE SEQUENCE [LARGE SCALE GENOMIC DNA]</scope>
    <source>
        <strain evidence="10 11">DSM 29526</strain>
    </source>
</reference>
<sequence length="106" mass="12481">MNTTLLFLNAIGPEMILVFFAILLLFGGKKIPELMRGIGKGIREFNTAKGSLEKELQDGMKEEEEREKRNRELKEQRERDARELAELREREANRQREESFITRNND</sequence>
<feature type="transmembrane region" description="Helical" evidence="9">
    <location>
        <begin position="6"/>
        <end position="26"/>
    </location>
</feature>
<dbReference type="OrthoDB" id="9812812at2"/>
<proteinExistence type="predicted"/>
<gene>
    <name evidence="10" type="ORF">CLV84_3721</name>
</gene>
<name>A0A2S6I0R0_9BACT</name>
<dbReference type="InterPro" id="IPR003369">
    <property type="entry name" value="TatA/B/E"/>
</dbReference>
<comment type="subcellular location">
    <subcellularLocation>
        <location evidence="1">Membrane</location>
        <topology evidence="1">Single-pass membrane protein</topology>
    </subcellularLocation>
</comment>
<keyword evidence="11" id="KW-1185">Reference proteome</keyword>
<dbReference type="EMBL" id="PTJC01000007">
    <property type="protein sequence ID" value="PPK84559.1"/>
    <property type="molecule type" value="Genomic_DNA"/>
</dbReference>
<dbReference type="PANTHER" id="PTHR42982:SF1">
    <property type="entry name" value="SEC-INDEPENDENT PROTEIN TRANSLOCASE PROTEIN TATA"/>
    <property type="match status" value="1"/>
</dbReference>
<evidence type="ECO:0000256" key="4">
    <source>
        <dbReference type="ARBA" id="ARBA00022927"/>
    </source>
</evidence>
<keyword evidence="7 9" id="KW-0472">Membrane</keyword>
<keyword evidence="4" id="KW-0653">Protein transport</keyword>
<dbReference type="GO" id="GO:0016020">
    <property type="term" value="C:membrane"/>
    <property type="evidence" value="ECO:0007669"/>
    <property type="project" value="UniProtKB-ARBA"/>
</dbReference>
<keyword evidence="2" id="KW-0813">Transport</keyword>
<feature type="compositionally biased region" description="Basic and acidic residues" evidence="8">
    <location>
        <begin position="66"/>
        <end position="106"/>
    </location>
</feature>
<evidence type="ECO:0000256" key="3">
    <source>
        <dbReference type="ARBA" id="ARBA00022692"/>
    </source>
</evidence>
<keyword evidence="3 9" id="KW-0812">Transmembrane</keyword>
<evidence type="ECO:0000256" key="1">
    <source>
        <dbReference type="ARBA" id="ARBA00004167"/>
    </source>
</evidence>
<comment type="caution">
    <text evidence="10">The sequence shown here is derived from an EMBL/GenBank/DDBJ whole genome shotgun (WGS) entry which is preliminary data.</text>
</comment>
<dbReference type="GO" id="GO:0015031">
    <property type="term" value="P:protein transport"/>
    <property type="evidence" value="ECO:0007669"/>
    <property type="project" value="UniProtKB-KW"/>
</dbReference>
<evidence type="ECO:0000256" key="5">
    <source>
        <dbReference type="ARBA" id="ARBA00022989"/>
    </source>
</evidence>
<evidence type="ECO:0000313" key="11">
    <source>
        <dbReference type="Proteomes" id="UP000237662"/>
    </source>
</evidence>
<keyword evidence="6" id="KW-0811">Translocation</keyword>
<evidence type="ECO:0000256" key="9">
    <source>
        <dbReference type="SAM" id="Phobius"/>
    </source>
</evidence>
<protein>
    <submittedName>
        <fullName evidence="10">TatA/E family protein of Tat protein translocase</fullName>
    </submittedName>
</protein>
<dbReference type="RefSeq" id="WP_104421286.1">
    <property type="nucleotide sequence ID" value="NZ_PTJC01000007.1"/>
</dbReference>
<evidence type="ECO:0000313" key="10">
    <source>
        <dbReference type="EMBL" id="PPK84559.1"/>
    </source>
</evidence>
<keyword evidence="5 9" id="KW-1133">Transmembrane helix</keyword>
<evidence type="ECO:0000256" key="6">
    <source>
        <dbReference type="ARBA" id="ARBA00023010"/>
    </source>
</evidence>
<dbReference type="Gene3D" id="1.20.5.3310">
    <property type="match status" value="1"/>
</dbReference>
<evidence type="ECO:0000256" key="2">
    <source>
        <dbReference type="ARBA" id="ARBA00022448"/>
    </source>
</evidence>
<evidence type="ECO:0000256" key="8">
    <source>
        <dbReference type="SAM" id="MobiDB-lite"/>
    </source>
</evidence>
<accession>A0A2S6I0R0</accession>
<dbReference type="Proteomes" id="UP000237662">
    <property type="component" value="Unassembled WGS sequence"/>
</dbReference>
<dbReference type="PANTHER" id="PTHR42982">
    <property type="entry name" value="SEC-INDEPENDENT PROTEIN TRANSLOCASE PROTEIN TATA"/>
    <property type="match status" value="1"/>
</dbReference>
<feature type="region of interest" description="Disordered" evidence="8">
    <location>
        <begin position="53"/>
        <end position="106"/>
    </location>
</feature>
<dbReference type="Pfam" id="PF02416">
    <property type="entry name" value="TatA_B_E"/>
    <property type="match status" value="1"/>
</dbReference>
<organism evidence="10 11">
    <name type="scientific">Neolewinella xylanilytica</name>
    <dbReference type="NCBI Taxonomy" id="1514080"/>
    <lineage>
        <taxon>Bacteria</taxon>
        <taxon>Pseudomonadati</taxon>
        <taxon>Bacteroidota</taxon>
        <taxon>Saprospiria</taxon>
        <taxon>Saprospirales</taxon>
        <taxon>Lewinellaceae</taxon>
        <taxon>Neolewinella</taxon>
    </lineage>
</organism>
<evidence type="ECO:0000256" key="7">
    <source>
        <dbReference type="ARBA" id="ARBA00023136"/>
    </source>
</evidence>
<dbReference type="AlphaFoldDB" id="A0A2S6I0R0"/>